<name>A0ACB9KC12_9ASTR</name>
<comment type="caution">
    <text evidence="1">The sequence shown here is derived from an EMBL/GenBank/DDBJ whole genome shotgun (WGS) entry which is preliminary data.</text>
</comment>
<gene>
    <name evidence="1" type="ORF">L1987_03931</name>
</gene>
<evidence type="ECO:0000313" key="1">
    <source>
        <dbReference type="EMBL" id="KAI3829803.1"/>
    </source>
</evidence>
<reference evidence="1 2" key="2">
    <citation type="journal article" date="2022" name="Mol. Ecol. Resour.">
        <title>The genomes of chicory, endive, great burdock and yacon provide insights into Asteraceae paleo-polyploidization history and plant inulin production.</title>
        <authorList>
            <person name="Fan W."/>
            <person name="Wang S."/>
            <person name="Wang H."/>
            <person name="Wang A."/>
            <person name="Jiang F."/>
            <person name="Liu H."/>
            <person name="Zhao H."/>
            <person name="Xu D."/>
            <person name="Zhang Y."/>
        </authorList>
    </citation>
    <scope>NUCLEOTIDE SEQUENCE [LARGE SCALE GENOMIC DNA]</scope>
    <source>
        <strain evidence="2">cv. Yunnan</strain>
        <tissue evidence="1">Leaves</tissue>
    </source>
</reference>
<reference evidence="2" key="1">
    <citation type="journal article" date="2022" name="Mol. Ecol. Resour.">
        <title>The genomes of chicory, endive, great burdock and yacon provide insights into Asteraceae palaeo-polyploidization history and plant inulin production.</title>
        <authorList>
            <person name="Fan W."/>
            <person name="Wang S."/>
            <person name="Wang H."/>
            <person name="Wang A."/>
            <person name="Jiang F."/>
            <person name="Liu H."/>
            <person name="Zhao H."/>
            <person name="Xu D."/>
            <person name="Zhang Y."/>
        </authorList>
    </citation>
    <scope>NUCLEOTIDE SEQUENCE [LARGE SCALE GENOMIC DNA]</scope>
    <source>
        <strain evidence="2">cv. Yunnan</strain>
    </source>
</reference>
<proteinExistence type="predicted"/>
<keyword evidence="2" id="KW-1185">Reference proteome</keyword>
<organism evidence="1 2">
    <name type="scientific">Smallanthus sonchifolius</name>
    <dbReference type="NCBI Taxonomy" id="185202"/>
    <lineage>
        <taxon>Eukaryota</taxon>
        <taxon>Viridiplantae</taxon>
        <taxon>Streptophyta</taxon>
        <taxon>Embryophyta</taxon>
        <taxon>Tracheophyta</taxon>
        <taxon>Spermatophyta</taxon>
        <taxon>Magnoliopsida</taxon>
        <taxon>eudicotyledons</taxon>
        <taxon>Gunneridae</taxon>
        <taxon>Pentapetalae</taxon>
        <taxon>asterids</taxon>
        <taxon>campanulids</taxon>
        <taxon>Asterales</taxon>
        <taxon>Asteraceae</taxon>
        <taxon>Asteroideae</taxon>
        <taxon>Heliantheae alliance</taxon>
        <taxon>Millerieae</taxon>
        <taxon>Smallanthus</taxon>
    </lineage>
</organism>
<evidence type="ECO:0000313" key="2">
    <source>
        <dbReference type="Proteomes" id="UP001056120"/>
    </source>
</evidence>
<dbReference type="Proteomes" id="UP001056120">
    <property type="component" value="Linkage Group LG01"/>
</dbReference>
<protein>
    <submittedName>
        <fullName evidence="1">Uncharacterized protein</fullName>
    </submittedName>
</protein>
<sequence length="265" mass="30097">MLETLVISKDSTSCTVKYTTKLSIPSGRDKIGALHSFCFSNWKADSCLSLQSYFFSFWINFRIKTGPLKLIKQIIYSRKRIPVFDCQLVQLPIIDAPSKAEGMNNNTLSDEAKGREAPPVSLKKNVHGEIQALYVGQRSSNECRATHAPSLYICMDPHDPDVCPGLLTLGVLSHLVLLTHLEFPFVSKLPSFDWAIEYRNFIVSIERIGKLPYENEKYGRDCGISTEEVWFLSEFECISKWENGSPDFRPRKSSKWVGLFDLSNN</sequence>
<accession>A0ACB9KC12</accession>
<dbReference type="EMBL" id="CM042018">
    <property type="protein sequence ID" value="KAI3829803.1"/>
    <property type="molecule type" value="Genomic_DNA"/>
</dbReference>